<comment type="caution">
    <text evidence="2">The sequence shown here is derived from an EMBL/GenBank/DDBJ whole genome shotgun (WGS) entry which is preliminary data.</text>
</comment>
<proteinExistence type="predicted"/>
<evidence type="ECO:0000256" key="1">
    <source>
        <dbReference type="SAM" id="MobiDB-lite"/>
    </source>
</evidence>
<gene>
    <name evidence="2" type="ORF">FALBO_1377</name>
</gene>
<organism evidence="2 3">
    <name type="scientific">Fusarium albosuccineum</name>
    <dbReference type="NCBI Taxonomy" id="1237068"/>
    <lineage>
        <taxon>Eukaryota</taxon>
        <taxon>Fungi</taxon>
        <taxon>Dikarya</taxon>
        <taxon>Ascomycota</taxon>
        <taxon>Pezizomycotina</taxon>
        <taxon>Sordariomycetes</taxon>
        <taxon>Hypocreomycetidae</taxon>
        <taxon>Hypocreales</taxon>
        <taxon>Nectriaceae</taxon>
        <taxon>Fusarium</taxon>
        <taxon>Fusarium decemcellulare species complex</taxon>
    </lineage>
</organism>
<accession>A0A8H4PGC6</accession>
<dbReference type="EMBL" id="JAADYS010000175">
    <property type="protein sequence ID" value="KAF4471708.1"/>
    <property type="molecule type" value="Genomic_DNA"/>
</dbReference>
<evidence type="ECO:0000313" key="3">
    <source>
        <dbReference type="Proteomes" id="UP000554235"/>
    </source>
</evidence>
<name>A0A8H4PGC6_9HYPO</name>
<protein>
    <submittedName>
        <fullName evidence="2">Uncharacterized protein</fullName>
    </submittedName>
</protein>
<reference evidence="2 3" key="1">
    <citation type="submission" date="2020-01" db="EMBL/GenBank/DDBJ databases">
        <title>Identification and distribution of gene clusters putatively required for synthesis of sphingolipid metabolism inhibitors in phylogenetically diverse species of the filamentous fungus Fusarium.</title>
        <authorList>
            <person name="Kim H.-S."/>
            <person name="Busman M."/>
            <person name="Brown D.W."/>
            <person name="Divon H."/>
            <person name="Uhlig S."/>
            <person name="Proctor R.H."/>
        </authorList>
    </citation>
    <scope>NUCLEOTIDE SEQUENCE [LARGE SCALE GENOMIC DNA]</scope>
    <source>
        <strain evidence="2 3">NRRL 20459</strain>
    </source>
</reference>
<sequence length="246" mass="27205">MAESIQVSLNDIVLPLSEAFQKQPAQTLKLLSQCVSKLDADNRLLFALFVLFDYSVKKKRTRCPHSLKSVIKYCCNSPQDPTLEHLFYKKGGSRALTALGSVADDWGSLSLRIQGLTGSYSDHFFTALTLITPPYSFERYEHDAIKAIDATSNRQSKATYFPALYMRYDKSRPSTKPKPEQGEPHHALGMGGTSDSQACGEMLDGCADISQGDLMNWLQDTDHQVATFGVTLDDPLTIANMSNIPS</sequence>
<evidence type="ECO:0000313" key="2">
    <source>
        <dbReference type="EMBL" id="KAF4471708.1"/>
    </source>
</evidence>
<dbReference type="AlphaFoldDB" id="A0A8H4PGC6"/>
<feature type="compositionally biased region" description="Basic and acidic residues" evidence="1">
    <location>
        <begin position="170"/>
        <end position="186"/>
    </location>
</feature>
<keyword evidence="3" id="KW-1185">Reference proteome</keyword>
<feature type="region of interest" description="Disordered" evidence="1">
    <location>
        <begin position="170"/>
        <end position="194"/>
    </location>
</feature>
<dbReference type="Proteomes" id="UP000554235">
    <property type="component" value="Unassembled WGS sequence"/>
</dbReference>